<dbReference type="Pfam" id="PF17720">
    <property type="entry name" value="RLIG1"/>
    <property type="match status" value="1"/>
</dbReference>
<comment type="catalytic activity">
    <reaction evidence="8">
        <text>ATP + (ribonucleotide)n-3'-hydroxyl + 5'-phospho-(ribonucleotide)m = (ribonucleotide)n+m + AMP + diphosphate.</text>
        <dbReference type="EC" id="6.5.1.3"/>
    </reaction>
</comment>
<gene>
    <name evidence="12" type="ORF">CUNI_LOCUS17672</name>
</gene>
<comment type="function">
    <text evidence="11">Functions as an RNA ligase, in vitro. The ligation reaction entails three nucleotidyl transfer steps. In the first step, the RNA ligase reacts with ATP in the absence of nucleic acid to form a covalent ligase-AMP intermediate and release pyrophosphate. In step 2, the ligase-AMP binds to the nucleic acid and transfers the adenylate to the 5'-PO4 terminus to form an adenylylated intermediate. In step 3, the RNA ligase directs the attack of the 3'-OH on the 5'-phosphoanhydride linkage, resulting in a repaired 3'-5' phosphodiester and release of AMP. Exhibits selectivity for single-stranded RNA substrates and may not have nick-sealing activity on double-stranded DNA-RNA hybrids. May play a role in maintaining RNA integrity under stress conditions, for example in response to reactive oxygen species (ROS).</text>
</comment>
<protein>
    <recommendedName>
        <fullName evidence="9">RNA ligase 1</fullName>
        <ecNumber evidence="3">6.5.1.3</ecNumber>
    </recommendedName>
    <alternativeName>
        <fullName evidence="10">RNA ligase</fullName>
    </alternativeName>
</protein>
<evidence type="ECO:0000256" key="11">
    <source>
        <dbReference type="ARBA" id="ARBA00045151"/>
    </source>
</evidence>
<evidence type="ECO:0000256" key="9">
    <source>
        <dbReference type="ARBA" id="ARBA00035168"/>
    </source>
</evidence>
<keyword evidence="6" id="KW-0692">RNA repair</keyword>
<accession>A0A8S3ZRJ6</accession>
<evidence type="ECO:0000256" key="4">
    <source>
        <dbReference type="ARBA" id="ARBA00022598"/>
    </source>
</evidence>
<dbReference type="InterPro" id="IPR041211">
    <property type="entry name" value="RLIG1"/>
</dbReference>
<evidence type="ECO:0000256" key="8">
    <source>
        <dbReference type="ARBA" id="ARBA00034038"/>
    </source>
</evidence>
<sequence length="341" mass="38290">MNPVQQKISCVYLTAVTEETSSKRKYQPFKVSATRQLTEQARRDDVAAAKITEKLDGTCCLVAEFKGQPWLWARHDRKPNKLGARRFAQFKKSQLKLGDKELTAAEFSWDPNKDFKDVPEFWVPASRLEIRNGVVMPDNIGHTPGWVPVELTARHDCWHLSAVDLTLGLALVLRAAETGNDDLIIESQPLSFLCGQTCELIGTNVNGNPYHIGSKKCPIHVLVPHGSLALSCPTPVDYDALYNWFNCPSGQGQIEGVVWHCMNGELHKLHRHHLNLPWPVPEPRLCQRRVKVQVELTSANVARESKKGHNVFSLLCNLNGQVFDSIQELHKTFDTESEAAS</sequence>
<evidence type="ECO:0000256" key="1">
    <source>
        <dbReference type="ARBA" id="ARBA00001936"/>
    </source>
</evidence>
<keyword evidence="13" id="KW-1185">Reference proteome</keyword>
<comment type="caution">
    <text evidence="12">The sequence shown here is derived from an EMBL/GenBank/DDBJ whole genome shotgun (WGS) entry which is preliminary data.</text>
</comment>
<dbReference type="GO" id="GO:0005524">
    <property type="term" value="F:ATP binding"/>
    <property type="evidence" value="ECO:0007669"/>
    <property type="project" value="UniProtKB-KW"/>
</dbReference>
<dbReference type="PANTHER" id="PTHR31219:SF2">
    <property type="entry name" value="RNA LIGASE 1"/>
    <property type="match status" value="1"/>
</dbReference>
<comment type="cofactor">
    <cofactor evidence="2">
        <name>Mg(2+)</name>
        <dbReference type="ChEBI" id="CHEBI:18420"/>
    </cofactor>
</comment>
<dbReference type="OrthoDB" id="6021187at2759"/>
<dbReference type="EC" id="6.5.1.3" evidence="3"/>
<reference evidence="12" key="1">
    <citation type="submission" date="2021-04" db="EMBL/GenBank/DDBJ databases">
        <authorList>
            <consortium name="Molecular Ecology Group"/>
        </authorList>
    </citation>
    <scope>NUCLEOTIDE SEQUENCE</scope>
</reference>
<keyword evidence="7" id="KW-0067">ATP-binding</keyword>
<evidence type="ECO:0000313" key="12">
    <source>
        <dbReference type="EMBL" id="CAG5132114.1"/>
    </source>
</evidence>
<name>A0A8S3ZRJ6_9EUPU</name>
<keyword evidence="4" id="KW-0436">Ligase</keyword>
<dbReference type="GO" id="GO:0000302">
    <property type="term" value="P:response to reactive oxygen species"/>
    <property type="evidence" value="ECO:0007669"/>
    <property type="project" value="InterPro"/>
</dbReference>
<evidence type="ECO:0000256" key="6">
    <source>
        <dbReference type="ARBA" id="ARBA00022800"/>
    </source>
</evidence>
<dbReference type="Proteomes" id="UP000678393">
    <property type="component" value="Unassembled WGS sequence"/>
</dbReference>
<dbReference type="GO" id="GO:0003972">
    <property type="term" value="F:RNA ligase (ATP) activity"/>
    <property type="evidence" value="ECO:0007669"/>
    <property type="project" value="UniProtKB-EC"/>
</dbReference>
<dbReference type="PANTHER" id="PTHR31219">
    <property type="entry name" value="CHROMOSOME 28 C12ORF29 HOMOLOG"/>
    <property type="match status" value="1"/>
</dbReference>
<evidence type="ECO:0000256" key="3">
    <source>
        <dbReference type="ARBA" id="ARBA00012724"/>
    </source>
</evidence>
<keyword evidence="5" id="KW-0547">Nucleotide-binding</keyword>
<organism evidence="12 13">
    <name type="scientific">Candidula unifasciata</name>
    <dbReference type="NCBI Taxonomy" id="100452"/>
    <lineage>
        <taxon>Eukaryota</taxon>
        <taxon>Metazoa</taxon>
        <taxon>Spiralia</taxon>
        <taxon>Lophotrochozoa</taxon>
        <taxon>Mollusca</taxon>
        <taxon>Gastropoda</taxon>
        <taxon>Heterobranchia</taxon>
        <taxon>Euthyneura</taxon>
        <taxon>Panpulmonata</taxon>
        <taxon>Eupulmonata</taxon>
        <taxon>Stylommatophora</taxon>
        <taxon>Helicina</taxon>
        <taxon>Helicoidea</taxon>
        <taxon>Geomitridae</taxon>
        <taxon>Candidula</taxon>
    </lineage>
</organism>
<comment type="cofactor">
    <cofactor evidence="1">
        <name>Mn(2+)</name>
        <dbReference type="ChEBI" id="CHEBI:29035"/>
    </cofactor>
</comment>
<dbReference type="AlphaFoldDB" id="A0A8S3ZRJ6"/>
<dbReference type="GO" id="GO:0042245">
    <property type="term" value="P:RNA repair"/>
    <property type="evidence" value="ECO:0007669"/>
    <property type="project" value="UniProtKB-KW"/>
</dbReference>
<evidence type="ECO:0000313" key="13">
    <source>
        <dbReference type="Proteomes" id="UP000678393"/>
    </source>
</evidence>
<evidence type="ECO:0000256" key="2">
    <source>
        <dbReference type="ARBA" id="ARBA00001946"/>
    </source>
</evidence>
<proteinExistence type="predicted"/>
<evidence type="ECO:0000256" key="10">
    <source>
        <dbReference type="ARBA" id="ARBA00035432"/>
    </source>
</evidence>
<dbReference type="EMBL" id="CAJHNH020005101">
    <property type="protein sequence ID" value="CAG5132114.1"/>
    <property type="molecule type" value="Genomic_DNA"/>
</dbReference>
<evidence type="ECO:0000256" key="5">
    <source>
        <dbReference type="ARBA" id="ARBA00022741"/>
    </source>
</evidence>
<evidence type="ECO:0000256" key="7">
    <source>
        <dbReference type="ARBA" id="ARBA00022840"/>
    </source>
</evidence>